<organism evidence="2 3">
    <name type="scientific">Ditylenchus dipsaci</name>
    <dbReference type="NCBI Taxonomy" id="166011"/>
    <lineage>
        <taxon>Eukaryota</taxon>
        <taxon>Metazoa</taxon>
        <taxon>Ecdysozoa</taxon>
        <taxon>Nematoda</taxon>
        <taxon>Chromadorea</taxon>
        <taxon>Rhabditida</taxon>
        <taxon>Tylenchina</taxon>
        <taxon>Tylenchomorpha</taxon>
        <taxon>Sphaerularioidea</taxon>
        <taxon>Anguinidae</taxon>
        <taxon>Anguininae</taxon>
        <taxon>Ditylenchus</taxon>
    </lineage>
</organism>
<sequence length="264" mass="30302">MDFYGISGGVLWHLRWTSTASQWSSTVSQMDFCGLSVGLLRHVWWTQVDPRGILSGVGRHLRCSSSATRVDVGFHGISCGLRWTSSDSGGLIWHLRQTPMAWQVAFYGILDNGGLGTKGSTENTWVFHYFGLLERLRSRLGSMETGHSNAKLHDEYFFFTFLPVICTSSYLYYTLASICFIINGYRQLQGQVLLANRDQRNMYVKQEKQREDYIIGRMQRERNRKVAIADHRKVSQAKMLRKLKDSAQVQSQQQSVDDWLIMVI</sequence>
<evidence type="ECO:0000256" key="1">
    <source>
        <dbReference type="SAM" id="Phobius"/>
    </source>
</evidence>
<dbReference type="Proteomes" id="UP000887574">
    <property type="component" value="Unplaced"/>
</dbReference>
<protein>
    <submittedName>
        <fullName evidence="3">Uncharacterized protein</fullName>
    </submittedName>
</protein>
<proteinExistence type="predicted"/>
<accession>A0A915DEI8</accession>
<evidence type="ECO:0000313" key="2">
    <source>
        <dbReference type="Proteomes" id="UP000887574"/>
    </source>
</evidence>
<reference evidence="3" key="1">
    <citation type="submission" date="2022-11" db="UniProtKB">
        <authorList>
            <consortium name="WormBaseParasite"/>
        </authorList>
    </citation>
    <scope>IDENTIFICATION</scope>
</reference>
<name>A0A915DEI8_9BILA</name>
<keyword evidence="2" id="KW-1185">Reference proteome</keyword>
<keyword evidence="1" id="KW-0472">Membrane</keyword>
<dbReference type="WBParaSite" id="jg18747">
    <property type="protein sequence ID" value="jg18747"/>
    <property type="gene ID" value="jg18747"/>
</dbReference>
<keyword evidence="1" id="KW-1133">Transmembrane helix</keyword>
<evidence type="ECO:0000313" key="3">
    <source>
        <dbReference type="WBParaSite" id="jg18747"/>
    </source>
</evidence>
<dbReference type="AlphaFoldDB" id="A0A915DEI8"/>
<keyword evidence="1" id="KW-0812">Transmembrane</keyword>
<feature type="transmembrane region" description="Helical" evidence="1">
    <location>
        <begin position="156"/>
        <end position="182"/>
    </location>
</feature>